<evidence type="ECO:0000256" key="3">
    <source>
        <dbReference type="ARBA" id="ARBA00022840"/>
    </source>
</evidence>
<keyword evidence="2" id="KW-0547">Nucleotide-binding</keyword>
<organism evidence="5 6">
    <name type="scientific">Sporosarcina quadrami</name>
    <dbReference type="NCBI Taxonomy" id="2762234"/>
    <lineage>
        <taxon>Bacteria</taxon>
        <taxon>Bacillati</taxon>
        <taxon>Bacillota</taxon>
        <taxon>Bacilli</taxon>
        <taxon>Bacillales</taxon>
        <taxon>Caryophanaceae</taxon>
        <taxon>Sporosarcina</taxon>
    </lineage>
</organism>
<proteinExistence type="predicted"/>
<dbReference type="PANTHER" id="PTHR42939:SF1">
    <property type="entry name" value="ABC TRANSPORTER ATP-BINDING PROTEIN ALBC-RELATED"/>
    <property type="match status" value="1"/>
</dbReference>
<keyword evidence="3 5" id="KW-0067">ATP-binding</keyword>
<dbReference type="InterPro" id="IPR003593">
    <property type="entry name" value="AAA+_ATPase"/>
</dbReference>
<protein>
    <submittedName>
        <fullName evidence="5">ATP-binding cassette domain-containing protein</fullName>
    </submittedName>
</protein>
<dbReference type="SMART" id="SM00382">
    <property type="entry name" value="AAA"/>
    <property type="match status" value="1"/>
</dbReference>
<evidence type="ECO:0000313" key="5">
    <source>
        <dbReference type="EMBL" id="MBD7985266.1"/>
    </source>
</evidence>
<dbReference type="Pfam" id="PF00005">
    <property type="entry name" value="ABC_tran"/>
    <property type="match status" value="1"/>
</dbReference>
<comment type="caution">
    <text evidence="5">The sequence shown here is derived from an EMBL/GenBank/DDBJ whole genome shotgun (WGS) entry which is preliminary data.</text>
</comment>
<gene>
    <name evidence="5" type="ORF">H9649_11765</name>
</gene>
<evidence type="ECO:0000313" key="6">
    <source>
        <dbReference type="Proteomes" id="UP000626786"/>
    </source>
</evidence>
<dbReference type="InterPro" id="IPR003439">
    <property type="entry name" value="ABC_transporter-like_ATP-bd"/>
</dbReference>
<evidence type="ECO:0000256" key="1">
    <source>
        <dbReference type="ARBA" id="ARBA00022448"/>
    </source>
</evidence>
<reference evidence="5 6" key="1">
    <citation type="submission" date="2020-08" db="EMBL/GenBank/DDBJ databases">
        <title>A Genomic Blueprint of the Chicken Gut Microbiome.</title>
        <authorList>
            <person name="Gilroy R."/>
            <person name="Ravi A."/>
            <person name="Getino M."/>
            <person name="Pursley I."/>
            <person name="Horton D.L."/>
            <person name="Alikhan N.-F."/>
            <person name="Baker D."/>
            <person name="Gharbi K."/>
            <person name="Hall N."/>
            <person name="Watson M."/>
            <person name="Adriaenssens E.M."/>
            <person name="Foster-Nyarko E."/>
            <person name="Jarju S."/>
            <person name="Secka A."/>
            <person name="Antonio M."/>
            <person name="Oren A."/>
            <person name="Chaudhuri R."/>
            <person name="La Ragione R.M."/>
            <person name="Hildebrand F."/>
            <person name="Pallen M.J."/>
        </authorList>
    </citation>
    <scope>NUCLEOTIDE SEQUENCE [LARGE SCALE GENOMIC DNA]</scope>
    <source>
        <strain evidence="5 6">Sa2YVA2</strain>
    </source>
</reference>
<dbReference type="PROSITE" id="PS50893">
    <property type="entry name" value="ABC_TRANSPORTER_2"/>
    <property type="match status" value="1"/>
</dbReference>
<evidence type="ECO:0000256" key="2">
    <source>
        <dbReference type="ARBA" id="ARBA00022741"/>
    </source>
</evidence>
<dbReference type="InterPro" id="IPR051782">
    <property type="entry name" value="ABC_Transporter_VariousFunc"/>
</dbReference>
<dbReference type="Proteomes" id="UP000626786">
    <property type="component" value="Unassembled WGS sequence"/>
</dbReference>
<dbReference type="InterPro" id="IPR027417">
    <property type="entry name" value="P-loop_NTPase"/>
</dbReference>
<dbReference type="EMBL" id="JACSQN010000010">
    <property type="protein sequence ID" value="MBD7985266.1"/>
    <property type="molecule type" value="Genomic_DNA"/>
</dbReference>
<sequence>MKVVVEVTDVGKVIGGRQIFEHISFSCTRDTILFVRGGNGTGKSTLLKMLAGIYEPTAGEVRRQTKYIGYVPEHFPEDIRFKVKEYLLLTASFHGTVKDCEARIMEYMDLFGLSPFENKPIAACSKGTKQKVGIIQALLMEPDLLLLDEPLTGLDQESQEAIIRLLQSFCGTVAIIFTAHEDGPITELATHVLQIETGEVSTVGQSVRRKRQKEIHIMIPAGEKMMFIPAGQIEMNGRTAVITVEQDSSDDMLRKLLGMGCSILEVRNK</sequence>
<keyword evidence="1" id="KW-0813">Transport</keyword>
<accession>A0ABR8UB66</accession>
<dbReference type="Gene3D" id="3.40.50.300">
    <property type="entry name" value="P-loop containing nucleotide triphosphate hydrolases"/>
    <property type="match status" value="1"/>
</dbReference>
<dbReference type="PANTHER" id="PTHR42939">
    <property type="entry name" value="ABC TRANSPORTER ATP-BINDING PROTEIN ALBC-RELATED"/>
    <property type="match status" value="1"/>
</dbReference>
<feature type="domain" description="ABC transporter" evidence="4">
    <location>
        <begin position="5"/>
        <end position="222"/>
    </location>
</feature>
<name>A0ABR8UB66_9BACL</name>
<evidence type="ECO:0000259" key="4">
    <source>
        <dbReference type="PROSITE" id="PS50893"/>
    </source>
</evidence>
<dbReference type="SUPFAM" id="SSF52540">
    <property type="entry name" value="P-loop containing nucleoside triphosphate hydrolases"/>
    <property type="match status" value="1"/>
</dbReference>
<keyword evidence="6" id="KW-1185">Reference proteome</keyword>
<dbReference type="GO" id="GO:0005524">
    <property type="term" value="F:ATP binding"/>
    <property type="evidence" value="ECO:0007669"/>
    <property type="project" value="UniProtKB-KW"/>
</dbReference>